<accession>A0A0C3G3Y2</accession>
<sequence length="175" mass="19940">MVNLGGSSIQPNLYGYQNAYLQNREVRFLRMDVDMVQYVGQSHGPGFMIVTKIRPVYKGTGARHKAMIRRSIYERLHKCVVHYRCTFADRWRTVLGDSPKMNAFVISTRSETQIRWTALHRCNTTYPHSGGTRAPSGSVGLMGKIYDLGYCTLGNLFRLHSCIIETKRPIPVLGR</sequence>
<evidence type="ECO:0000313" key="2">
    <source>
        <dbReference type="Proteomes" id="UP000054166"/>
    </source>
</evidence>
<evidence type="ECO:0000313" key="1">
    <source>
        <dbReference type="EMBL" id="KIM91015.1"/>
    </source>
</evidence>
<organism evidence="1 2">
    <name type="scientific">Piloderma croceum (strain F 1598)</name>
    <dbReference type="NCBI Taxonomy" id="765440"/>
    <lineage>
        <taxon>Eukaryota</taxon>
        <taxon>Fungi</taxon>
        <taxon>Dikarya</taxon>
        <taxon>Basidiomycota</taxon>
        <taxon>Agaricomycotina</taxon>
        <taxon>Agaricomycetes</taxon>
        <taxon>Agaricomycetidae</taxon>
        <taxon>Atheliales</taxon>
        <taxon>Atheliaceae</taxon>
        <taxon>Piloderma</taxon>
    </lineage>
</organism>
<reference evidence="2" key="2">
    <citation type="submission" date="2015-01" db="EMBL/GenBank/DDBJ databases">
        <title>Evolutionary Origins and Diversification of the Mycorrhizal Mutualists.</title>
        <authorList>
            <consortium name="DOE Joint Genome Institute"/>
            <consortium name="Mycorrhizal Genomics Consortium"/>
            <person name="Kohler A."/>
            <person name="Kuo A."/>
            <person name="Nagy L.G."/>
            <person name="Floudas D."/>
            <person name="Copeland A."/>
            <person name="Barry K.W."/>
            <person name="Cichocki N."/>
            <person name="Veneault-Fourrey C."/>
            <person name="LaButti K."/>
            <person name="Lindquist E.A."/>
            <person name="Lipzen A."/>
            <person name="Lundell T."/>
            <person name="Morin E."/>
            <person name="Murat C."/>
            <person name="Riley R."/>
            <person name="Ohm R."/>
            <person name="Sun H."/>
            <person name="Tunlid A."/>
            <person name="Henrissat B."/>
            <person name="Grigoriev I.V."/>
            <person name="Hibbett D.S."/>
            <person name="Martin F."/>
        </authorList>
    </citation>
    <scope>NUCLEOTIDE SEQUENCE [LARGE SCALE GENOMIC DNA]</scope>
    <source>
        <strain evidence="2">F 1598</strain>
    </source>
</reference>
<dbReference type="HOGENOM" id="CLU_1533142_0_0_1"/>
<keyword evidence="2" id="KW-1185">Reference proteome</keyword>
<gene>
    <name evidence="1" type="ORF">PILCRDRAFT_160182</name>
</gene>
<name>A0A0C3G3Y2_PILCF</name>
<dbReference type="EMBL" id="KN832972">
    <property type="protein sequence ID" value="KIM91015.1"/>
    <property type="molecule type" value="Genomic_DNA"/>
</dbReference>
<reference evidence="1 2" key="1">
    <citation type="submission" date="2014-04" db="EMBL/GenBank/DDBJ databases">
        <authorList>
            <consortium name="DOE Joint Genome Institute"/>
            <person name="Kuo A."/>
            <person name="Tarkka M."/>
            <person name="Buscot F."/>
            <person name="Kohler A."/>
            <person name="Nagy L.G."/>
            <person name="Floudas D."/>
            <person name="Copeland A."/>
            <person name="Barry K.W."/>
            <person name="Cichocki N."/>
            <person name="Veneault-Fourrey C."/>
            <person name="LaButti K."/>
            <person name="Lindquist E.A."/>
            <person name="Lipzen A."/>
            <person name="Lundell T."/>
            <person name="Morin E."/>
            <person name="Murat C."/>
            <person name="Sun H."/>
            <person name="Tunlid A."/>
            <person name="Henrissat B."/>
            <person name="Grigoriev I.V."/>
            <person name="Hibbett D.S."/>
            <person name="Martin F."/>
            <person name="Nordberg H.P."/>
            <person name="Cantor M.N."/>
            <person name="Hua S.X."/>
        </authorList>
    </citation>
    <scope>NUCLEOTIDE SEQUENCE [LARGE SCALE GENOMIC DNA]</scope>
    <source>
        <strain evidence="1 2">F 1598</strain>
    </source>
</reference>
<dbReference type="AlphaFoldDB" id="A0A0C3G3Y2"/>
<dbReference type="Proteomes" id="UP000054166">
    <property type="component" value="Unassembled WGS sequence"/>
</dbReference>
<protein>
    <submittedName>
        <fullName evidence="1">Uncharacterized protein</fullName>
    </submittedName>
</protein>
<proteinExistence type="predicted"/>
<dbReference type="InParanoid" id="A0A0C3G3Y2"/>